<sequence>MNYVAVFPRKKLFGLTKKSKKCIRNVKETNVTKLKRTKNKMKGILRMIQNLQKQQTKLLAMVRITNSAANHVKILLQHQKTGKRIGRKVTTTKKAIIGHPKQRKT</sequence>
<evidence type="ECO:0000313" key="1">
    <source>
        <dbReference type="EMBL" id="CAG6787400.1"/>
    </source>
</evidence>
<proteinExistence type="predicted"/>
<dbReference type="EMBL" id="HBUF01474822">
    <property type="protein sequence ID" value="CAG6744763.1"/>
    <property type="molecule type" value="Transcribed_RNA"/>
</dbReference>
<dbReference type="AlphaFoldDB" id="A0A8D9BLB1"/>
<organism evidence="1">
    <name type="scientific">Cacopsylla melanoneura</name>
    <dbReference type="NCBI Taxonomy" id="428564"/>
    <lineage>
        <taxon>Eukaryota</taxon>
        <taxon>Metazoa</taxon>
        <taxon>Ecdysozoa</taxon>
        <taxon>Arthropoda</taxon>
        <taxon>Hexapoda</taxon>
        <taxon>Insecta</taxon>
        <taxon>Pterygota</taxon>
        <taxon>Neoptera</taxon>
        <taxon>Paraneoptera</taxon>
        <taxon>Hemiptera</taxon>
        <taxon>Sternorrhyncha</taxon>
        <taxon>Psylloidea</taxon>
        <taxon>Psyllidae</taxon>
        <taxon>Psyllinae</taxon>
        <taxon>Cacopsylla</taxon>
    </lineage>
</organism>
<accession>A0A8D9BLB1</accession>
<name>A0A8D9BLB1_9HEMI</name>
<protein>
    <submittedName>
        <fullName evidence="1">Uncharacterized protein</fullName>
    </submittedName>
</protein>
<reference evidence="1" key="1">
    <citation type="submission" date="2021-05" db="EMBL/GenBank/DDBJ databases">
        <authorList>
            <person name="Alioto T."/>
            <person name="Alioto T."/>
            <person name="Gomez Garrido J."/>
        </authorList>
    </citation>
    <scope>NUCLEOTIDE SEQUENCE</scope>
</reference>
<dbReference type="EMBL" id="HBUF01653693">
    <property type="protein sequence ID" value="CAG6787400.1"/>
    <property type="molecule type" value="Transcribed_RNA"/>
</dbReference>